<dbReference type="VEuPathDB" id="FungiDB:HCDG_01547"/>
<dbReference type="OMA" id="INDMIIM"/>
<evidence type="ECO:0000256" key="1">
    <source>
        <dbReference type="SAM" id="MobiDB-lite"/>
    </source>
</evidence>
<feature type="region of interest" description="Disordered" evidence="1">
    <location>
        <begin position="30"/>
        <end position="49"/>
    </location>
</feature>
<organism evidence="2 3">
    <name type="scientific">Ajellomyces capsulatus (strain H143)</name>
    <name type="common">Darling's disease fungus</name>
    <name type="synonym">Histoplasma capsulatum</name>
    <dbReference type="NCBI Taxonomy" id="544712"/>
    <lineage>
        <taxon>Eukaryota</taxon>
        <taxon>Fungi</taxon>
        <taxon>Dikarya</taxon>
        <taxon>Ascomycota</taxon>
        <taxon>Pezizomycotina</taxon>
        <taxon>Eurotiomycetes</taxon>
        <taxon>Eurotiomycetidae</taxon>
        <taxon>Onygenales</taxon>
        <taxon>Ajellomycetaceae</taxon>
        <taxon>Histoplasma</taxon>
    </lineage>
</organism>
<evidence type="ECO:0000313" key="3">
    <source>
        <dbReference type="Proteomes" id="UP000002624"/>
    </source>
</evidence>
<sequence length="114" mass="12685">MSTLNSNNMVTMTAADFIALCKQLIASYQSSSLSSSPPSSSSSVKSDEDSKVLTYEYQKKMQVSLNIKSVITFDSINYQMWKIVILSDIKMISDADILNKNQQKLSEDLSSLKN</sequence>
<reference evidence="3" key="1">
    <citation type="submission" date="2009-05" db="EMBL/GenBank/DDBJ databases">
        <title>The genome sequence of Ajellomyces capsulatus strain H143.</title>
        <authorList>
            <person name="Champion M."/>
            <person name="Cuomo C.A."/>
            <person name="Ma L.-J."/>
            <person name="Henn M.R."/>
            <person name="Sil A."/>
            <person name="Goldman B."/>
            <person name="Young S.K."/>
            <person name="Kodira C.D."/>
            <person name="Zeng Q."/>
            <person name="Koehrsen M."/>
            <person name="Alvarado L."/>
            <person name="Berlin A.M."/>
            <person name="Borenstein D."/>
            <person name="Chen Z."/>
            <person name="Engels R."/>
            <person name="Freedman E."/>
            <person name="Gellesch M."/>
            <person name="Goldberg J."/>
            <person name="Griggs A."/>
            <person name="Gujja S."/>
            <person name="Heiman D.I."/>
            <person name="Hepburn T.A."/>
            <person name="Howarth C."/>
            <person name="Jen D."/>
            <person name="Larson L."/>
            <person name="Lewis B."/>
            <person name="Mehta T."/>
            <person name="Park D."/>
            <person name="Pearson M."/>
            <person name="Roberts A."/>
            <person name="Saif S."/>
            <person name="Shea T.D."/>
            <person name="Shenoy N."/>
            <person name="Sisk P."/>
            <person name="Stolte C."/>
            <person name="Sykes S."/>
            <person name="Walk T."/>
            <person name="White J."/>
            <person name="Yandava C."/>
            <person name="Klein B."/>
            <person name="McEwen J.G."/>
            <person name="Puccia R."/>
            <person name="Goldman G.H."/>
            <person name="Felipe M.S."/>
            <person name="Nino-Vega G."/>
            <person name="San-Blas G."/>
            <person name="Taylor J.W."/>
            <person name="Mendoza L."/>
            <person name="Galagan J.E."/>
            <person name="Nusbaum C."/>
            <person name="Birren B.W."/>
        </authorList>
    </citation>
    <scope>NUCLEOTIDE SEQUENCE [LARGE SCALE GENOMIC DNA]</scope>
    <source>
        <strain evidence="3">H143</strain>
    </source>
</reference>
<name>C6H7Y6_AJECH</name>
<dbReference type="AlphaFoldDB" id="C6H7Y6"/>
<dbReference type="HOGENOM" id="CLU_114631_0_0_1"/>
<gene>
    <name evidence="2" type="ORF">HCDG_01547</name>
</gene>
<protein>
    <submittedName>
        <fullName evidence="2">Uncharacterized protein</fullName>
    </submittedName>
</protein>
<feature type="compositionally biased region" description="Low complexity" evidence="1">
    <location>
        <begin position="30"/>
        <end position="44"/>
    </location>
</feature>
<dbReference type="Proteomes" id="UP000002624">
    <property type="component" value="Unassembled WGS sequence"/>
</dbReference>
<evidence type="ECO:0000313" key="2">
    <source>
        <dbReference type="EMBL" id="EER43517.1"/>
    </source>
</evidence>
<dbReference type="EMBL" id="GG692420">
    <property type="protein sequence ID" value="EER43517.1"/>
    <property type="molecule type" value="Genomic_DNA"/>
</dbReference>
<proteinExistence type="predicted"/>
<dbReference type="STRING" id="544712.C6H7Y6"/>
<accession>C6H7Y6</accession>